<sequence length="125" mass="13966">MTTPSTSSTSAAVEPPPYRKLINVNECYIRWAEQQPHQNDLSFACDAPRQNPWSAAAIPSSSSCGYHYATTGRCFDSRIRQLWYRSLIQLTKCTHQSDITAQATVSPGRVSLFSKMNATSFLVLF</sequence>
<evidence type="ECO:0000313" key="1">
    <source>
        <dbReference type="Proteomes" id="UP000887565"/>
    </source>
</evidence>
<keyword evidence="1" id="KW-1185">Reference proteome</keyword>
<dbReference type="Proteomes" id="UP000887565">
    <property type="component" value="Unplaced"/>
</dbReference>
<organism evidence="1 2">
    <name type="scientific">Romanomermis culicivorax</name>
    <name type="common">Nematode worm</name>
    <dbReference type="NCBI Taxonomy" id="13658"/>
    <lineage>
        <taxon>Eukaryota</taxon>
        <taxon>Metazoa</taxon>
        <taxon>Ecdysozoa</taxon>
        <taxon>Nematoda</taxon>
        <taxon>Enoplea</taxon>
        <taxon>Dorylaimia</taxon>
        <taxon>Mermithida</taxon>
        <taxon>Mermithoidea</taxon>
        <taxon>Mermithidae</taxon>
        <taxon>Romanomermis</taxon>
    </lineage>
</organism>
<dbReference type="WBParaSite" id="nRc.2.0.1.t16467-RA">
    <property type="protein sequence ID" value="nRc.2.0.1.t16467-RA"/>
    <property type="gene ID" value="nRc.2.0.1.g16467"/>
</dbReference>
<evidence type="ECO:0000313" key="2">
    <source>
        <dbReference type="WBParaSite" id="nRc.2.0.1.t16467-RA"/>
    </source>
</evidence>
<accession>A0A915IR32</accession>
<protein>
    <submittedName>
        <fullName evidence="2">Uncharacterized protein</fullName>
    </submittedName>
</protein>
<name>A0A915IR32_ROMCU</name>
<reference evidence="2" key="1">
    <citation type="submission" date="2022-11" db="UniProtKB">
        <authorList>
            <consortium name="WormBaseParasite"/>
        </authorList>
    </citation>
    <scope>IDENTIFICATION</scope>
</reference>
<proteinExistence type="predicted"/>
<dbReference type="AlphaFoldDB" id="A0A915IR32"/>